<dbReference type="PANTHER" id="PTHR33499:SF11">
    <property type="entry name" value="NO APICAL MERISTEM-ASSOCIATED C-TERMINAL DOMAIN-CONTAINING PROTEIN"/>
    <property type="match status" value="1"/>
</dbReference>
<sequence length="343" mass="39784">MQVDAYDVNKDVTDFDGELDVALMGSIHELSIEEHHAPPVSSSHMQREASASGQEASVDISQGSSTSKKKGRGPTRGFALAMAMRINKDQKLPLTVDNGEPVGVNSKFFMSEMGRLIREHMPIRVKNWACINKEMKDKLIMLLLEKFSCEDTPELRASLEKKANRIYRKWRSDLHAEYKKYETDAKYLEHIPKNLTKEDWDHLVEHFSSETFKGISIQNSKNREKRKEVQRTGRKTFQAIKYDHGEATMTSTEFTQEQERPVLLTSDDAMQQLKCGPKPARSTKRQRIQAQLIRDLEEAKRERDKFKRELEEARKERDALAQQVAEIRVLQDQMRQQQDLLRH</sequence>
<name>A0A6A1V5B1_9ROSI</name>
<gene>
    <name evidence="3" type="ORF">CJ030_MR7G000114</name>
</gene>
<dbReference type="Proteomes" id="UP000516437">
    <property type="component" value="Chromosome 7"/>
</dbReference>
<dbReference type="EMBL" id="RXIC02000025">
    <property type="protein sequence ID" value="KAB1206430.1"/>
    <property type="molecule type" value="Genomic_DNA"/>
</dbReference>
<feature type="compositionally biased region" description="Polar residues" evidence="2">
    <location>
        <begin position="40"/>
        <end position="66"/>
    </location>
</feature>
<proteinExistence type="predicted"/>
<keyword evidence="4" id="KW-1185">Reference proteome</keyword>
<feature type="coiled-coil region" evidence="1">
    <location>
        <begin position="289"/>
        <end position="340"/>
    </location>
</feature>
<dbReference type="AlphaFoldDB" id="A0A6A1V5B1"/>
<evidence type="ECO:0000313" key="3">
    <source>
        <dbReference type="EMBL" id="KAB1206430.1"/>
    </source>
</evidence>
<evidence type="ECO:0000313" key="4">
    <source>
        <dbReference type="Proteomes" id="UP000516437"/>
    </source>
</evidence>
<reference evidence="3 4" key="1">
    <citation type="journal article" date="2019" name="Plant Biotechnol. J.">
        <title>The red bayberry genome and genetic basis of sex determination.</title>
        <authorList>
            <person name="Jia H.M."/>
            <person name="Jia H.J."/>
            <person name="Cai Q.L."/>
            <person name="Wang Y."/>
            <person name="Zhao H.B."/>
            <person name="Yang W.F."/>
            <person name="Wang G.Y."/>
            <person name="Li Y.H."/>
            <person name="Zhan D.L."/>
            <person name="Shen Y.T."/>
            <person name="Niu Q.F."/>
            <person name="Chang L."/>
            <person name="Qiu J."/>
            <person name="Zhao L."/>
            <person name="Xie H.B."/>
            <person name="Fu W.Y."/>
            <person name="Jin J."/>
            <person name="Li X.W."/>
            <person name="Jiao Y."/>
            <person name="Zhou C.C."/>
            <person name="Tu T."/>
            <person name="Chai C.Y."/>
            <person name="Gao J.L."/>
            <person name="Fan L.J."/>
            <person name="van de Weg E."/>
            <person name="Wang J.Y."/>
            <person name="Gao Z.S."/>
        </authorList>
    </citation>
    <scope>NUCLEOTIDE SEQUENCE [LARGE SCALE GENOMIC DNA]</scope>
    <source>
        <tissue evidence="3">Leaves</tissue>
    </source>
</reference>
<accession>A0A6A1V5B1</accession>
<evidence type="ECO:0000256" key="2">
    <source>
        <dbReference type="SAM" id="MobiDB-lite"/>
    </source>
</evidence>
<organism evidence="3 4">
    <name type="scientific">Morella rubra</name>
    <name type="common">Chinese bayberry</name>
    <dbReference type="NCBI Taxonomy" id="262757"/>
    <lineage>
        <taxon>Eukaryota</taxon>
        <taxon>Viridiplantae</taxon>
        <taxon>Streptophyta</taxon>
        <taxon>Embryophyta</taxon>
        <taxon>Tracheophyta</taxon>
        <taxon>Spermatophyta</taxon>
        <taxon>Magnoliopsida</taxon>
        <taxon>eudicotyledons</taxon>
        <taxon>Gunneridae</taxon>
        <taxon>Pentapetalae</taxon>
        <taxon>rosids</taxon>
        <taxon>fabids</taxon>
        <taxon>Fagales</taxon>
        <taxon>Myricaceae</taxon>
        <taxon>Morella</taxon>
    </lineage>
</organism>
<dbReference type="PANTHER" id="PTHR33499">
    <property type="entry name" value="OS12G0282400 PROTEIN-RELATED"/>
    <property type="match status" value="1"/>
</dbReference>
<comment type="caution">
    <text evidence="3">The sequence shown here is derived from an EMBL/GenBank/DDBJ whole genome shotgun (WGS) entry which is preliminary data.</text>
</comment>
<feature type="region of interest" description="Disordered" evidence="2">
    <location>
        <begin position="36"/>
        <end position="74"/>
    </location>
</feature>
<evidence type="ECO:0000256" key="1">
    <source>
        <dbReference type="SAM" id="Coils"/>
    </source>
</evidence>
<keyword evidence="1" id="KW-0175">Coiled coil</keyword>
<protein>
    <submittedName>
        <fullName evidence="3">Uncharacterized protein</fullName>
    </submittedName>
</protein>
<dbReference type="OrthoDB" id="1433899at2759"/>